<dbReference type="InterPro" id="IPR004018">
    <property type="entry name" value="RPEL_repeat"/>
</dbReference>
<evidence type="ECO:0000256" key="2">
    <source>
        <dbReference type="ARBA" id="ARBA00022737"/>
    </source>
</evidence>
<dbReference type="STRING" id="578462.A0A0L0S0T6"/>
<dbReference type="Proteomes" id="UP000054350">
    <property type="component" value="Unassembled WGS sequence"/>
</dbReference>
<dbReference type="Gene3D" id="6.10.150.10">
    <property type="match status" value="2"/>
</dbReference>
<evidence type="ECO:0000313" key="6">
    <source>
        <dbReference type="EMBL" id="KNE56232.1"/>
    </source>
</evidence>
<dbReference type="GO" id="GO:0045944">
    <property type="term" value="P:positive regulation of transcription by RNA polymerase II"/>
    <property type="evidence" value="ECO:0007669"/>
    <property type="project" value="TreeGrafter"/>
</dbReference>
<organism evidence="6 7">
    <name type="scientific">Allomyces macrogynus (strain ATCC 38327)</name>
    <name type="common">Allomyces javanicus var. macrogynus</name>
    <dbReference type="NCBI Taxonomy" id="578462"/>
    <lineage>
        <taxon>Eukaryota</taxon>
        <taxon>Fungi</taxon>
        <taxon>Fungi incertae sedis</taxon>
        <taxon>Blastocladiomycota</taxon>
        <taxon>Blastocladiomycetes</taxon>
        <taxon>Blastocladiales</taxon>
        <taxon>Blastocladiaceae</taxon>
        <taxon>Allomyces</taxon>
    </lineage>
</organism>
<dbReference type="EMBL" id="GG745330">
    <property type="protein sequence ID" value="KNE56232.1"/>
    <property type="molecule type" value="Genomic_DNA"/>
</dbReference>
<protein>
    <recommendedName>
        <fullName evidence="8">RPEL repeat protein</fullName>
    </recommendedName>
</protein>
<feature type="repeat" description="RPEL" evidence="4">
    <location>
        <begin position="77"/>
        <end position="102"/>
    </location>
</feature>
<reference evidence="6 7" key="1">
    <citation type="submission" date="2009-11" db="EMBL/GenBank/DDBJ databases">
        <title>Annotation of Allomyces macrogynus ATCC 38327.</title>
        <authorList>
            <consortium name="The Broad Institute Genome Sequencing Platform"/>
            <person name="Russ C."/>
            <person name="Cuomo C."/>
            <person name="Burger G."/>
            <person name="Gray M.W."/>
            <person name="Holland P.W.H."/>
            <person name="King N."/>
            <person name="Lang F.B.F."/>
            <person name="Roger A.J."/>
            <person name="Ruiz-Trillo I."/>
            <person name="Young S.K."/>
            <person name="Zeng Q."/>
            <person name="Gargeya S."/>
            <person name="Fitzgerald M."/>
            <person name="Haas B."/>
            <person name="Abouelleil A."/>
            <person name="Alvarado L."/>
            <person name="Arachchi H.M."/>
            <person name="Berlin A."/>
            <person name="Chapman S.B."/>
            <person name="Gearin G."/>
            <person name="Goldberg J."/>
            <person name="Griggs A."/>
            <person name="Gujja S."/>
            <person name="Hansen M."/>
            <person name="Heiman D."/>
            <person name="Howarth C."/>
            <person name="Larimer J."/>
            <person name="Lui A."/>
            <person name="MacDonald P.J.P."/>
            <person name="McCowen C."/>
            <person name="Montmayeur A."/>
            <person name="Murphy C."/>
            <person name="Neiman D."/>
            <person name="Pearson M."/>
            <person name="Priest M."/>
            <person name="Roberts A."/>
            <person name="Saif S."/>
            <person name="Shea T."/>
            <person name="Sisk P."/>
            <person name="Stolte C."/>
            <person name="Sykes S."/>
            <person name="Wortman J."/>
            <person name="Nusbaum C."/>
            <person name="Birren B."/>
        </authorList>
    </citation>
    <scope>NUCLEOTIDE SEQUENCE [LARGE SCALE GENOMIC DNA]</scope>
    <source>
        <strain evidence="6 7">ATCC 38327</strain>
    </source>
</reference>
<keyword evidence="2" id="KW-0677">Repeat</keyword>
<feature type="compositionally biased region" description="Polar residues" evidence="5">
    <location>
        <begin position="1"/>
        <end position="10"/>
    </location>
</feature>
<dbReference type="eggNOG" id="ENOG502SC67">
    <property type="taxonomic scope" value="Eukaryota"/>
</dbReference>
<keyword evidence="3" id="KW-0539">Nucleus</keyword>
<feature type="region of interest" description="Disordered" evidence="5">
    <location>
        <begin position="1"/>
        <end position="67"/>
    </location>
</feature>
<evidence type="ECO:0000256" key="4">
    <source>
        <dbReference type="PROSITE-ProRule" id="PRU00401"/>
    </source>
</evidence>
<comment type="subcellular location">
    <subcellularLocation>
        <location evidence="1">Nucleus</location>
    </subcellularLocation>
</comment>
<dbReference type="AlphaFoldDB" id="A0A0L0S0T6"/>
<accession>A0A0L0S0T6</accession>
<evidence type="ECO:0000256" key="3">
    <source>
        <dbReference type="ARBA" id="ARBA00023242"/>
    </source>
</evidence>
<dbReference type="PANTHER" id="PTHR22793:SF12">
    <property type="entry name" value="MYOCARDIN-RELATED TRANSCRIPTION FACTOR, ISOFORM H"/>
    <property type="match status" value="1"/>
</dbReference>
<dbReference type="GO" id="GO:0003713">
    <property type="term" value="F:transcription coactivator activity"/>
    <property type="evidence" value="ECO:0007669"/>
    <property type="project" value="TreeGrafter"/>
</dbReference>
<gene>
    <name evidence="6" type="ORF">AMAG_02065</name>
</gene>
<reference evidence="7" key="2">
    <citation type="submission" date="2009-11" db="EMBL/GenBank/DDBJ databases">
        <title>The Genome Sequence of Allomyces macrogynus strain ATCC 38327.</title>
        <authorList>
            <consortium name="The Broad Institute Genome Sequencing Platform"/>
            <person name="Russ C."/>
            <person name="Cuomo C."/>
            <person name="Shea T."/>
            <person name="Young S.K."/>
            <person name="Zeng Q."/>
            <person name="Koehrsen M."/>
            <person name="Haas B."/>
            <person name="Borodovsky M."/>
            <person name="Guigo R."/>
            <person name="Alvarado L."/>
            <person name="Berlin A."/>
            <person name="Borenstein D."/>
            <person name="Chen Z."/>
            <person name="Engels R."/>
            <person name="Freedman E."/>
            <person name="Gellesch M."/>
            <person name="Goldberg J."/>
            <person name="Griggs A."/>
            <person name="Gujja S."/>
            <person name="Heiman D."/>
            <person name="Hepburn T."/>
            <person name="Howarth C."/>
            <person name="Jen D."/>
            <person name="Larson L."/>
            <person name="Lewis B."/>
            <person name="Mehta T."/>
            <person name="Park D."/>
            <person name="Pearson M."/>
            <person name="Roberts A."/>
            <person name="Saif S."/>
            <person name="Shenoy N."/>
            <person name="Sisk P."/>
            <person name="Stolte C."/>
            <person name="Sykes S."/>
            <person name="Walk T."/>
            <person name="White J."/>
            <person name="Yandava C."/>
            <person name="Burger G."/>
            <person name="Gray M.W."/>
            <person name="Holland P.W.H."/>
            <person name="King N."/>
            <person name="Lang F.B.F."/>
            <person name="Roger A.J."/>
            <person name="Ruiz-Trillo I."/>
            <person name="Lander E."/>
            <person name="Nusbaum C."/>
        </authorList>
    </citation>
    <scope>NUCLEOTIDE SEQUENCE [LARGE SCALE GENOMIC DNA]</scope>
    <source>
        <strain evidence="7">ATCC 38327</strain>
    </source>
</reference>
<dbReference type="OrthoDB" id="197676at2759"/>
<proteinExistence type="predicted"/>
<dbReference type="InterPro" id="IPR043451">
    <property type="entry name" value="Myocardin-like"/>
</dbReference>
<evidence type="ECO:0008006" key="8">
    <source>
        <dbReference type="Google" id="ProtNLM"/>
    </source>
</evidence>
<feature type="compositionally biased region" description="Acidic residues" evidence="5">
    <location>
        <begin position="45"/>
        <end position="59"/>
    </location>
</feature>
<name>A0A0L0S0T6_ALLM3</name>
<sequence length="197" mass="21271">MTSRIRSSTIAGGEKARPDLPGPGGFAPERGGLGGGLGGLQPAGTDDDPDEMDEGDDDSPGLGLGGLSKLHRFGGMDNLTNLLAHRPTKDELVSRNILKDDKIAPRLQAAQEELKKKQLEDMLNSKLHQRANVTDLVEHNIIKKDPRELDPALQGPRADLKRALAGDEVARTLRDRPTVDELIAKEIMKPEDRPAAV</sequence>
<dbReference type="Pfam" id="PF02755">
    <property type="entry name" value="RPEL"/>
    <property type="match status" value="1"/>
</dbReference>
<evidence type="ECO:0000313" key="7">
    <source>
        <dbReference type="Proteomes" id="UP000054350"/>
    </source>
</evidence>
<dbReference type="GO" id="GO:0005634">
    <property type="term" value="C:nucleus"/>
    <property type="evidence" value="ECO:0007669"/>
    <property type="project" value="UniProtKB-SubCell"/>
</dbReference>
<dbReference type="PANTHER" id="PTHR22793">
    <property type="entry name" value="MYOCARDIN-RELATED TRANSCRIPTION FACTOR-RELATED"/>
    <property type="match status" value="1"/>
</dbReference>
<dbReference type="VEuPathDB" id="FungiDB:AMAG_02065"/>
<feature type="compositionally biased region" description="Gly residues" evidence="5">
    <location>
        <begin position="31"/>
        <end position="41"/>
    </location>
</feature>
<evidence type="ECO:0000256" key="5">
    <source>
        <dbReference type="SAM" id="MobiDB-lite"/>
    </source>
</evidence>
<dbReference type="SMART" id="SM00707">
    <property type="entry name" value="RPEL"/>
    <property type="match status" value="3"/>
</dbReference>
<keyword evidence="7" id="KW-1185">Reference proteome</keyword>
<dbReference type="PROSITE" id="PS51073">
    <property type="entry name" value="RPEL"/>
    <property type="match status" value="1"/>
</dbReference>
<evidence type="ECO:0000256" key="1">
    <source>
        <dbReference type="ARBA" id="ARBA00004123"/>
    </source>
</evidence>